<protein>
    <recommendedName>
        <fullName evidence="9">Periplasmic chaperone PpiD</fullName>
    </recommendedName>
    <alternativeName>
        <fullName evidence="10">Periplasmic folding chaperone</fullName>
    </alternativeName>
</protein>
<keyword evidence="11 14" id="KW-0413">Isomerase</keyword>
<evidence type="ECO:0000256" key="10">
    <source>
        <dbReference type="ARBA" id="ARBA00042775"/>
    </source>
</evidence>
<accession>A0A495IZI2</accession>
<evidence type="ECO:0000256" key="4">
    <source>
        <dbReference type="ARBA" id="ARBA00022692"/>
    </source>
</evidence>
<dbReference type="GO" id="GO:0003755">
    <property type="term" value="F:peptidyl-prolyl cis-trans isomerase activity"/>
    <property type="evidence" value="ECO:0007669"/>
    <property type="project" value="UniProtKB-KW"/>
</dbReference>
<dbReference type="SUPFAM" id="SSF54534">
    <property type="entry name" value="FKBP-like"/>
    <property type="match status" value="1"/>
</dbReference>
<evidence type="ECO:0000256" key="11">
    <source>
        <dbReference type="PROSITE-ProRule" id="PRU00278"/>
    </source>
</evidence>
<dbReference type="RefSeq" id="WP_121197201.1">
    <property type="nucleotide sequence ID" value="NZ_RBKU01000001.1"/>
</dbReference>
<keyword evidence="2" id="KW-1003">Cell membrane</keyword>
<dbReference type="InterPro" id="IPR046357">
    <property type="entry name" value="PPIase_dom_sf"/>
</dbReference>
<feature type="transmembrane region" description="Helical" evidence="12">
    <location>
        <begin position="12"/>
        <end position="32"/>
    </location>
</feature>
<evidence type="ECO:0000256" key="5">
    <source>
        <dbReference type="ARBA" id="ARBA00022989"/>
    </source>
</evidence>
<dbReference type="EMBL" id="RBKU01000001">
    <property type="protein sequence ID" value="RKR81508.1"/>
    <property type="molecule type" value="Genomic_DNA"/>
</dbReference>
<evidence type="ECO:0000313" key="14">
    <source>
        <dbReference type="EMBL" id="RKR81508.1"/>
    </source>
</evidence>
<evidence type="ECO:0000256" key="9">
    <source>
        <dbReference type="ARBA" id="ARBA00040743"/>
    </source>
</evidence>
<dbReference type="GO" id="GO:0005886">
    <property type="term" value="C:plasma membrane"/>
    <property type="evidence" value="ECO:0007669"/>
    <property type="project" value="UniProtKB-SubCell"/>
</dbReference>
<dbReference type="PROSITE" id="PS01096">
    <property type="entry name" value="PPIC_PPIASE_1"/>
    <property type="match status" value="1"/>
</dbReference>
<dbReference type="InterPro" id="IPR023058">
    <property type="entry name" value="PPIase_PpiC_CS"/>
</dbReference>
<evidence type="ECO:0000256" key="7">
    <source>
        <dbReference type="ARBA" id="ARBA00023186"/>
    </source>
</evidence>
<dbReference type="Pfam" id="PF13623">
    <property type="entry name" value="SurA_N_2"/>
    <property type="match status" value="1"/>
</dbReference>
<dbReference type="OrthoDB" id="9812372at2"/>
<keyword evidence="5 12" id="KW-1133">Transmembrane helix</keyword>
<dbReference type="Pfam" id="PF13616">
    <property type="entry name" value="Rotamase_3"/>
    <property type="match status" value="1"/>
</dbReference>
<dbReference type="AlphaFoldDB" id="A0A495IZI2"/>
<dbReference type="PANTHER" id="PTHR47529:SF1">
    <property type="entry name" value="PERIPLASMIC CHAPERONE PPID"/>
    <property type="match status" value="1"/>
</dbReference>
<proteinExistence type="inferred from homology"/>
<organism evidence="14 15">
    <name type="scientific">Mucilaginibacter gracilis</name>
    <dbReference type="NCBI Taxonomy" id="423350"/>
    <lineage>
        <taxon>Bacteria</taxon>
        <taxon>Pseudomonadati</taxon>
        <taxon>Bacteroidota</taxon>
        <taxon>Sphingobacteriia</taxon>
        <taxon>Sphingobacteriales</taxon>
        <taxon>Sphingobacteriaceae</taxon>
        <taxon>Mucilaginibacter</taxon>
    </lineage>
</organism>
<evidence type="ECO:0000256" key="8">
    <source>
        <dbReference type="ARBA" id="ARBA00038408"/>
    </source>
</evidence>
<evidence type="ECO:0000256" key="2">
    <source>
        <dbReference type="ARBA" id="ARBA00022475"/>
    </source>
</evidence>
<evidence type="ECO:0000256" key="1">
    <source>
        <dbReference type="ARBA" id="ARBA00004382"/>
    </source>
</evidence>
<feature type="domain" description="PpiC" evidence="13">
    <location>
        <begin position="347"/>
        <end position="446"/>
    </location>
</feature>
<dbReference type="PROSITE" id="PS50198">
    <property type="entry name" value="PPIC_PPIASE_2"/>
    <property type="match status" value="1"/>
</dbReference>
<keyword evidence="11" id="KW-0697">Rotamase</keyword>
<evidence type="ECO:0000313" key="15">
    <source>
        <dbReference type="Proteomes" id="UP000268007"/>
    </source>
</evidence>
<dbReference type="Gene3D" id="3.10.50.40">
    <property type="match status" value="1"/>
</dbReference>
<keyword evidence="7" id="KW-0143">Chaperone</keyword>
<keyword evidence="6 12" id="KW-0472">Membrane</keyword>
<comment type="subcellular location">
    <subcellularLocation>
        <location evidence="1">Cell inner membrane</location>
        <topology evidence="1">Single-pass type II membrane protein</topology>
        <orientation evidence="1">Periplasmic side</orientation>
    </subcellularLocation>
</comment>
<dbReference type="InterPro" id="IPR027304">
    <property type="entry name" value="Trigger_fact/SurA_dom_sf"/>
</dbReference>
<evidence type="ECO:0000256" key="3">
    <source>
        <dbReference type="ARBA" id="ARBA00022519"/>
    </source>
</evidence>
<dbReference type="PANTHER" id="PTHR47529">
    <property type="entry name" value="PEPTIDYL-PROLYL CIS-TRANS ISOMERASE D"/>
    <property type="match status" value="1"/>
</dbReference>
<gene>
    <name evidence="14" type="ORF">BDD43_1655</name>
</gene>
<dbReference type="InterPro" id="IPR000297">
    <property type="entry name" value="PPIase_PpiC"/>
</dbReference>
<keyword evidence="3" id="KW-0997">Cell inner membrane</keyword>
<name>A0A495IZI2_9SPHI</name>
<dbReference type="Proteomes" id="UP000268007">
    <property type="component" value="Unassembled WGS sequence"/>
</dbReference>
<evidence type="ECO:0000259" key="13">
    <source>
        <dbReference type="PROSITE" id="PS50198"/>
    </source>
</evidence>
<comment type="caution">
    <text evidence="14">The sequence shown here is derived from an EMBL/GenBank/DDBJ whole genome shotgun (WGS) entry which is preliminary data.</text>
</comment>
<keyword evidence="4 12" id="KW-0812">Transmembrane</keyword>
<dbReference type="InterPro" id="IPR052029">
    <property type="entry name" value="PpiD_chaperone"/>
</dbReference>
<evidence type="ECO:0000256" key="12">
    <source>
        <dbReference type="SAM" id="Phobius"/>
    </source>
</evidence>
<reference evidence="14 15" key="1">
    <citation type="submission" date="2018-10" db="EMBL/GenBank/DDBJ databases">
        <title>Genomic Encyclopedia of Archaeal and Bacterial Type Strains, Phase II (KMG-II): from individual species to whole genera.</title>
        <authorList>
            <person name="Goeker M."/>
        </authorList>
    </citation>
    <scope>NUCLEOTIDE SEQUENCE [LARGE SCALE GENOMIC DNA]</scope>
    <source>
        <strain evidence="14 15">DSM 18602</strain>
    </source>
</reference>
<sequence>MGIMGFLRERFGKIVAITIGLALGVFIVTEVVQYGKSYFNGSANDVGQVDGEKIDRADFDKKVEQSVANYKQRYGQTNVDPQAMSYLQEQTWNQVVSLMVLQKEIDKLGLVVGVDETQDMISGPTPNQMILQNFANQQTGQLDRTALNDFLGRLRVAKAEDPIKASWASFVNQMIDNKKDEKYLAMIKNGLYINSLDAKDDYEAKNKLVNFKYVSVDYASIPDNKVTLTDGDYQSYYDDHKNMFKNPRELRSFDFVAFDASPSKDDSAAVKEQVAKLIPDFKASTNDSVFVAINAETKAPLVYQKKGQLDPKIDTIMLGAAKGFVYGPYFSNGSFKLAKLVDSRFSPDSVKARHILISIQAEGSPEKALAKADSLKKLIQSGKKTFAELAPINSIDKQSGVKGGELGTFTRGQMVPVFEDAVFDGKKGEFKIVTSQFGVHLVEIEDQKGSSKVVKVAVVDKPLEASTKTTSAAYSKAQAFLGNLTKDNFDAEAKKAGLQVKTAEDVNGLASSGGGLENIRELVRWAFKADKGDFREQVDQAGNEYVIARLSQIKPKGILPLDVVKKQITPQVLNIAKAKQILPKLESALNGASTIEQVGQKAGIPVTPVQNVVFANPVVPGSAQENKLIGAMFGSQVNKLSKPIEGDKAVYVYVVENFLNPPPLTNALRQREQIAQQLLQRTDNAVLEALKDKANVKDYRAKVL</sequence>
<comment type="similarity">
    <text evidence="8">Belongs to the PpiD chaperone family.</text>
</comment>
<evidence type="ECO:0000256" key="6">
    <source>
        <dbReference type="ARBA" id="ARBA00023136"/>
    </source>
</evidence>
<dbReference type="SUPFAM" id="SSF109998">
    <property type="entry name" value="Triger factor/SurA peptide-binding domain-like"/>
    <property type="match status" value="1"/>
</dbReference>
<keyword evidence="15" id="KW-1185">Reference proteome</keyword>